<comment type="caution">
    <text evidence="2">The sequence shown here is derived from an EMBL/GenBank/DDBJ whole genome shotgun (WGS) entry which is preliminary data.</text>
</comment>
<dbReference type="EMBL" id="QKYT01000879">
    <property type="protein sequence ID" value="RIA80894.1"/>
    <property type="molecule type" value="Genomic_DNA"/>
</dbReference>
<evidence type="ECO:0000313" key="2">
    <source>
        <dbReference type="EMBL" id="RIA80894.1"/>
    </source>
</evidence>
<feature type="transmembrane region" description="Helical" evidence="1">
    <location>
        <begin position="103"/>
        <end position="129"/>
    </location>
</feature>
<name>A0A397SEQ4_9GLOM</name>
<sequence length="158" mass="18214">MNIIITFLVFFYETSKSNERSEFNEWFKKHLTLIAIITVFSIGDVKLFRLFDSNFGGFDICSIKFSQLVLDLIIYGGFGNILLKDLPQLIIQILYATKFTTSYKIIAFFALIINIIVLVVSIVEYGYYINDIIKKRCGKRVKSDNDVPRDTVDTVVEI</sequence>
<proteinExistence type="predicted"/>
<gene>
    <name evidence="2" type="ORF">C1645_837892</name>
</gene>
<evidence type="ECO:0000313" key="3">
    <source>
        <dbReference type="Proteomes" id="UP000265703"/>
    </source>
</evidence>
<protein>
    <submittedName>
        <fullName evidence="2">Uncharacterized protein</fullName>
    </submittedName>
</protein>
<reference evidence="2 3" key="1">
    <citation type="submission" date="2018-06" db="EMBL/GenBank/DDBJ databases">
        <title>Comparative genomics reveals the genomic features of Rhizophagus irregularis, R. cerebriforme, R. diaphanum and Gigaspora rosea, and their symbiotic lifestyle signature.</title>
        <authorList>
            <person name="Morin E."/>
            <person name="San Clemente H."/>
            <person name="Chen E.C.H."/>
            <person name="De La Providencia I."/>
            <person name="Hainaut M."/>
            <person name="Kuo A."/>
            <person name="Kohler A."/>
            <person name="Murat C."/>
            <person name="Tang N."/>
            <person name="Roy S."/>
            <person name="Loubradou J."/>
            <person name="Henrissat B."/>
            <person name="Grigoriev I.V."/>
            <person name="Corradi N."/>
            <person name="Roux C."/>
            <person name="Martin F.M."/>
        </authorList>
    </citation>
    <scope>NUCLEOTIDE SEQUENCE [LARGE SCALE GENOMIC DNA]</scope>
    <source>
        <strain evidence="2 3">DAOM 227022</strain>
    </source>
</reference>
<keyword evidence="1" id="KW-0812">Transmembrane</keyword>
<dbReference type="STRING" id="658196.A0A397SEQ4"/>
<accession>A0A397SEQ4</accession>
<evidence type="ECO:0000256" key="1">
    <source>
        <dbReference type="SAM" id="Phobius"/>
    </source>
</evidence>
<keyword evidence="3" id="KW-1185">Reference proteome</keyword>
<keyword evidence="1" id="KW-0472">Membrane</keyword>
<keyword evidence="1" id="KW-1133">Transmembrane helix</keyword>
<organism evidence="2 3">
    <name type="scientific">Glomus cerebriforme</name>
    <dbReference type="NCBI Taxonomy" id="658196"/>
    <lineage>
        <taxon>Eukaryota</taxon>
        <taxon>Fungi</taxon>
        <taxon>Fungi incertae sedis</taxon>
        <taxon>Mucoromycota</taxon>
        <taxon>Glomeromycotina</taxon>
        <taxon>Glomeromycetes</taxon>
        <taxon>Glomerales</taxon>
        <taxon>Glomeraceae</taxon>
        <taxon>Glomus</taxon>
    </lineage>
</organism>
<dbReference type="OrthoDB" id="2152535at2759"/>
<dbReference type="Proteomes" id="UP000265703">
    <property type="component" value="Unassembled WGS sequence"/>
</dbReference>
<dbReference type="AlphaFoldDB" id="A0A397SEQ4"/>